<dbReference type="RefSeq" id="WP_184362668.1">
    <property type="nucleotide sequence ID" value="NZ_BAAAKM010000103.1"/>
</dbReference>
<comment type="caution">
    <text evidence="3">The sequence shown here is derived from an EMBL/GenBank/DDBJ whole genome shotgun (WGS) entry which is preliminary data.</text>
</comment>
<feature type="compositionally biased region" description="Basic and acidic residues" evidence="1">
    <location>
        <begin position="76"/>
        <end position="87"/>
    </location>
</feature>
<organism evidence="3 4">
    <name type="scientific">Nocardiopsis metallicus</name>
    <dbReference type="NCBI Taxonomy" id="179819"/>
    <lineage>
        <taxon>Bacteria</taxon>
        <taxon>Bacillati</taxon>
        <taxon>Actinomycetota</taxon>
        <taxon>Actinomycetes</taxon>
        <taxon>Streptosporangiales</taxon>
        <taxon>Nocardiopsidaceae</taxon>
        <taxon>Nocardiopsis</taxon>
    </lineage>
</organism>
<feature type="domain" description="DUF8129" evidence="2">
    <location>
        <begin position="16"/>
        <end position="59"/>
    </location>
</feature>
<sequence>MIARKNAPIEDYASVPVGTLRQRVRVLDAEEMRRLIAFEECYGSRHRVLEMLHDRLHQLEHGAVPSRSPSGQAPHGTRDQDFRREER</sequence>
<gene>
    <name evidence="3" type="ORF">HNR07_001091</name>
</gene>
<feature type="region of interest" description="Disordered" evidence="1">
    <location>
        <begin position="60"/>
        <end position="87"/>
    </location>
</feature>
<evidence type="ECO:0000313" key="3">
    <source>
        <dbReference type="EMBL" id="MBB5489954.1"/>
    </source>
</evidence>
<dbReference type="InterPro" id="IPR058442">
    <property type="entry name" value="DUF8129"/>
</dbReference>
<dbReference type="EMBL" id="JACHDO010000001">
    <property type="protein sequence ID" value="MBB5489954.1"/>
    <property type="molecule type" value="Genomic_DNA"/>
</dbReference>
<protein>
    <recommendedName>
        <fullName evidence="2">DUF8129 domain-containing protein</fullName>
    </recommendedName>
</protein>
<reference evidence="3 4" key="1">
    <citation type="submission" date="2020-08" db="EMBL/GenBank/DDBJ databases">
        <title>Sequencing the genomes of 1000 actinobacteria strains.</title>
        <authorList>
            <person name="Klenk H.-P."/>
        </authorList>
    </citation>
    <scope>NUCLEOTIDE SEQUENCE [LARGE SCALE GENOMIC DNA]</scope>
    <source>
        <strain evidence="3 4">DSM 44598</strain>
    </source>
</reference>
<accession>A0A840W1U7</accession>
<dbReference type="AlphaFoldDB" id="A0A840W1U7"/>
<dbReference type="Pfam" id="PF26450">
    <property type="entry name" value="DUF8129"/>
    <property type="match status" value="1"/>
</dbReference>
<evidence type="ECO:0000256" key="1">
    <source>
        <dbReference type="SAM" id="MobiDB-lite"/>
    </source>
</evidence>
<evidence type="ECO:0000313" key="4">
    <source>
        <dbReference type="Proteomes" id="UP000579647"/>
    </source>
</evidence>
<proteinExistence type="predicted"/>
<name>A0A840W1U7_9ACTN</name>
<keyword evidence="4" id="KW-1185">Reference proteome</keyword>
<dbReference type="Proteomes" id="UP000579647">
    <property type="component" value="Unassembled WGS sequence"/>
</dbReference>
<evidence type="ECO:0000259" key="2">
    <source>
        <dbReference type="Pfam" id="PF26450"/>
    </source>
</evidence>